<proteinExistence type="predicted"/>
<dbReference type="AlphaFoldDB" id="B9TBB8"/>
<name>B9TBB8_RICCO</name>
<gene>
    <name evidence="1" type="ORF">RCOM_2127410</name>
</gene>
<organism evidence="1 2">
    <name type="scientific">Ricinus communis</name>
    <name type="common">Castor bean</name>
    <dbReference type="NCBI Taxonomy" id="3988"/>
    <lineage>
        <taxon>Eukaryota</taxon>
        <taxon>Viridiplantae</taxon>
        <taxon>Streptophyta</taxon>
        <taxon>Embryophyta</taxon>
        <taxon>Tracheophyta</taxon>
        <taxon>Spermatophyta</taxon>
        <taxon>Magnoliopsida</taxon>
        <taxon>eudicotyledons</taxon>
        <taxon>Gunneridae</taxon>
        <taxon>Pentapetalae</taxon>
        <taxon>rosids</taxon>
        <taxon>fabids</taxon>
        <taxon>Malpighiales</taxon>
        <taxon>Euphorbiaceae</taxon>
        <taxon>Acalyphoideae</taxon>
        <taxon>Acalypheae</taxon>
        <taxon>Ricinus</taxon>
    </lineage>
</organism>
<dbReference type="Proteomes" id="UP000008311">
    <property type="component" value="Unassembled WGS sequence"/>
</dbReference>
<protein>
    <submittedName>
        <fullName evidence="1">Uncharacterized protein</fullName>
    </submittedName>
</protein>
<sequence length="106" mass="11450">NKVWDGKKKNASKAKAEYAEIQSIANSIPFVMVEPLFRGYEVKGQGSCQAKKKGEKRPVSRATTAVCKAFALSLRGLGSRAGRVATLLSDPLAVLEWHEATGTKES</sequence>
<keyword evidence="2" id="KW-1185">Reference proteome</keyword>
<evidence type="ECO:0000313" key="2">
    <source>
        <dbReference type="Proteomes" id="UP000008311"/>
    </source>
</evidence>
<accession>B9TBB8</accession>
<dbReference type="InParanoid" id="B9TBB8"/>
<feature type="non-terminal residue" evidence="1">
    <location>
        <position position="1"/>
    </location>
</feature>
<reference evidence="2" key="1">
    <citation type="journal article" date="2010" name="Nat. Biotechnol.">
        <title>Draft genome sequence of the oilseed species Ricinus communis.</title>
        <authorList>
            <person name="Chan A.P."/>
            <person name="Crabtree J."/>
            <person name="Zhao Q."/>
            <person name="Lorenzi H."/>
            <person name="Orvis J."/>
            <person name="Puiu D."/>
            <person name="Melake-Berhan A."/>
            <person name="Jones K.M."/>
            <person name="Redman J."/>
            <person name="Chen G."/>
            <person name="Cahoon E.B."/>
            <person name="Gedil M."/>
            <person name="Stanke M."/>
            <person name="Haas B.J."/>
            <person name="Wortman J.R."/>
            <person name="Fraser-Liggett C.M."/>
            <person name="Ravel J."/>
            <person name="Rabinowicz P.D."/>
        </authorList>
    </citation>
    <scope>NUCLEOTIDE SEQUENCE [LARGE SCALE GENOMIC DNA]</scope>
    <source>
        <strain evidence="2">cv. Hale</strain>
    </source>
</reference>
<dbReference type="EMBL" id="EQ976405">
    <property type="protein sequence ID" value="EEF26846.1"/>
    <property type="molecule type" value="Genomic_DNA"/>
</dbReference>
<evidence type="ECO:0000313" key="1">
    <source>
        <dbReference type="EMBL" id="EEF26846.1"/>
    </source>
</evidence>